<dbReference type="Proteomes" id="UP000327157">
    <property type="component" value="Chromosome 10"/>
</dbReference>
<evidence type="ECO:0000313" key="2">
    <source>
        <dbReference type="Proteomes" id="UP000327157"/>
    </source>
</evidence>
<reference evidence="2" key="2">
    <citation type="submission" date="2019-10" db="EMBL/GenBank/DDBJ databases">
        <title>A de novo genome assembly of a pear dwarfing rootstock.</title>
        <authorList>
            <person name="Wang F."/>
            <person name="Wang J."/>
            <person name="Li S."/>
            <person name="Zhang Y."/>
            <person name="Fang M."/>
            <person name="Ma L."/>
            <person name="Zhao Y."/>
            <person name="Jiang S."/>
        </authorList>
    </citation>
    <scope>NUCLEOTIDE SEQUENCE [LARGE SCALE GENOMIC DNA]</scope>
</reference>
<gene>
    <name evidence="1" type="ORF">D8674_003704</name>
</gene>
<dbReference type="EMBL" id="SMOL01000695">
    <property type="protein sequence ID" value="KAB2602699.1"/>
    <property type="molecule type" value="Genomic_DNA"/>
</dbReference>
<sequence>MHEEPELIFASACKKTKGELHPSPYAKIAFLKYFEDEKDVDGADKFCEILKRLGCLSCNEYYLLLKTYIVAGKSDLEMCQGWDIE</sequence>
<dbReference type="AlphaFoldDB" id="A0A5N5FHT6"/>
<accession>A0A5N5FHT6</accession>
<proteinExistence type="predicted"/>
<organism evidence="1 2">
    <name type="scientific">Pyrus ussuriensis x Pyrus communis</name>
    <dbReference type="NCBI Taxonomy" id="2448454"/>
    <lineage>
        <taxon>Eukaryota</taxon>
        <taxon>Viridiplantae</taxon>
        <taxon>Streptophyta</taxon>
        <taxon>Embryophyta</taxon>
        <taxon>Tracheophyta</taxon>
        <taxon>Spermatophyta</taxon>
        <taxon>Magnoliopsida</taxon>
        <taxon>eudicotyledons</taxon>
        <taxon>Gunneridae</taxon>
        <taxon>Pentapetalae</taxon>
        <taxon>rosids</taxon>
        <taxon>fabids</taxon>
        <taxon>Rosales</taxon>
        <taxon>Rosaceae</taxon>
        <taxon>Amygdaloideae</taxon>
        <taxon>Maleae</taxon>
        <taxon>Pyrus</taxon>
    </lineage>
</organism>
<keyword evidence="2" id="KW-1185">Reference proteome</keyword>
<protein>
    <submittedName>
        <fullName evidence="1">Pentatricopeptide repeat-containing protein</fullName>
    </submittedName>
</protein>
<name>A0A5N5FHT6_9ROSA</name>
<dbReference type="OrthoDB" id="1717827at2759"/>
<reference evidence="1 2" key="3">
    <citation type="submission" date="2019-11" db="EMBL/GenBank/DDBJ databases">
        <title>A de novo genome assembly of a pear dwarfing rootstock.</title>
        <authorList>
            <person name="Wang F."/>
            <person name="Wang J."/>
            <person name="Li S."/>
            <person name="Zhang Y."/>
            <person name="Fang M."/>
            <person name="Ma L."/>
            <person name="Zhao Y."/>
            <person name="Jiang S."/>
        </authorList>
    </citation>
    <scope>NUCLEOTIDE SEQUENCE [LARGE SCALE GENOMIC DNA]</scope>
    <source>
        <strain evidence="1">S2</strain>
        <tissue evidence="1">Leaf</tissue>
    </source>
</reference>
<evidence type="ECO:0000313" key="1">
    <source>
        <dbReference type="EMBL" id="KAB2602699.1"/>
    </source>
</evidence>
<reference evidence="1 2" key="1">
    <citation type="submission" date="2019-09" db="EMBL/GenBank/DDBJ databases">
        <authorList>
            <person name="Ou C."/>
        </authorList>
    </citation>
    <scope>NUCLEOTIDE SEQUENCE [LARGE SCALE GENOMIC DNA]</scope>
    <source>
        <strain evidence="1">S2</strain>
        <tissue evidence="1">Leaf</tissue>
    </source>
</reference>
<comment type="caution">
    <text evidence="1">The sequence shown here is derived from an EMBL/GenBank/DDBJ whole genome shotgun (WGS) entry which is preliminary data.</text>
</comment>